<dbReference type="AlphaFoldDB" id="Q21TX0"/>
<dbReference type="Pfam" id="PF14390">
    <property type="entry name" value="DUF4420"/>
    <property type="match status" value="1"/>
</dbReference>
<dbReference type="STRING" id="338969.Rfer_3073"/>
<reference evidence="2" key="1">
    <citation type="submission" date="2006-02" db="EMBL/GenBank/DDBJ databases">
        <title>Complete sequence of chromosome of Rhodoferax ferrireducens DSM 15236.</title>
        <authorList>
            <person name="Copeland A."/>
            <person name="Lucas S."/>
            <person name="Lapidus A."/>
            <person name="Barry K."/>
            <person name="Detter J.C."/>
            <person name="Glavina del Rio T."/>
            <person name="Hammon N."/>
            <person name="Israni S."/>
            <person name="Pitluck S."/>
            <person name="Brettin T."/>
            <person name="Bruce D."/>
            <person name="Han C."/>
            <person name="Tapia R."/>
            <person name="Gilna P."/>
            <person name="Kiss H."/>
            <person name="Schmutz J."/>
            <person name="Larimer F."/>
            <person name="Land M."/>
            <person name="Kyrpides N."/>
            <person name="Ivanova N."/>
            <person name="Richardson P."/>
        </authorList>
    </citation>
    <scope>NUCLEOTIDE SEQUENCE [LARGE SCALE GENOMIC DNA]</scope>
    <source>
        <strain evidence="2">ATCC BAA-621 / DSM 15236 / T118</strain>
    </source>
</reference>
<proteinExistence type="predicted"/>
<organism evidence="1 2">
    <name type="scientific">Albidiferax ferrireducens (strain ATCC BAA-621 / DSM 15236 / T118)</name>
    <name type="common">Rhodoferax ferrireducens</name>
    <dbReference type="NCBI Taxonomy" id="338969"/>
    <lineage>
        <taxon>Bacteria</taxon>
        <taxon>Pseudomonadati</taxon>
        <taxon>Pseudomonadota</taxon>
        <taxon>Betaproteobacteria</taxon>
        <taxon>Burkholderiales</taxon>
        <taxon>Comamonadaceae</taxon>
        <taxon>Rhodoferax</taxon>
    </lineage>
</organism>
<dbReference type="OrthoDB" id="2808696at2"/>
<dbReference type="HOGENOM" id="CLU_069764_2_0_4"/>
<dbReference type="eggNOG" id="ENOG502Z9WJ">
    <property type="taxonomic scope" value="Bacteria"/>
</dbReference>
<dbReference type="Proteomes" id="UP000008332">
    <property type="component" value="Chromosome"/>
</dbReference>
<gene>
    <name evidence="1" type="ordered locus">Rfer_3073</name>
</gene>
<dbReference type="SUPFAM" id="SSF53187">
    <property type="entry name" value="Zn-dependent exopeptidases"/>
    <property type="match status" value="1"/>
</dbReference>
<dbReference type="RefSeq" id="WP_011465346.1">
    <property type="nucleotide sequence ID" value="NC_007908.1"/>
</dbReference>
<sequence length="334" mass="35375">MAHPSEEIALAWGSLSGASAHAGWRAIPIVSPMGCDIRAGRRSPDNEEAILAGFAASSIPAAEKLPDGQGFTVERVDLGDGKSWLALTRKSSGSTELFLAMACDVIGAIESDGTADSKRLARAFLGRVRAWQEFMRKGAQVLTPEEEIGLVGELAVLRELIDAGVPMDVAMGSWVGPNDANQDFELGTGAIEVKSTISPLSFPARISSLAQLDDAVLQPLFVVGVRLMQSSAAGQSLPEVIASMTQAVSANQEASRMFKDKVFAAGYYIAHEGSYPRKFTTTPPRVVEVKAGFPRLTLGTVPTGITEAKYSLDLEAPLRHAIGIELALKKLGAI</sequence>
<accession>Q21TX0</accession>
<evidence type="ECO:0000313" key="2">
    <source>
        <dbReference type="Proteomes" id="UP000008332"/>
    </source>
</evidence>
<evidence type="ECO:0000313" key="1">
    <source>
        <dbReference type="EMBL" id="ABD70783.1"/>
    </source>
</evidence>
<dbReference type="InterPro" id="IPR025534">
    <property type="entry name" value="DUF4420"/>
</dbReference>
<name>Q21TX0_ALBFT</name>
<dbReference type="KEGG" id="rfr:Rfer_3073"/>
<protein>
    <recommendedName>
        <fullName evidence="3">PD-(D/E)XK motif protein</fullName>
    </recommendedName>
</protein>
<keyword evidence="2" id="KW-1185">Reference proteome</keyword>
<evidence type="ECO:0008006" key="3">
    <source>
        <dbReference type="Google" id="ProtNLM"/>
    </source>
</evidence>
<dbReference type="EMBL" id="CP000267">
    <property type="protein sequence ID" value="ABD70783.1"/>
    <property type="molecule type" value="Genomic_DNA"/>
</dbReference>